<dbReference type="SMART" id="SM01059">
    <property type="entry name" value="CAT"/>
    <property type="match status" value="1"/>
</dbReference>
<dbReference type="EMBL" id="AHBZ03000021">
    <property type="protein sequence ID" value="KAF7770190.1"/>
    <property type="molecule type" value="Genomic_DNA"/>
</dbReference>
<accession>A0AAD4AIE6</accession>
<dbReference type="InterPro" id="IPR001707">
    <property type="entry name" value="Cmp_AcTrfase"/>
</dbReference>
<dbReference type="AlphaFoldDB" id="A0AAD4AIE6"/>
<organism evidence="1 2">
    <name type="scientific">Pseudoalteromonas citrea</name>
    <dbReference type="NCBI Taxonomy" id="43655"/>
    <lineage>
        <taxon>Bacteria</taxon>
        <taxon>Pseudomonadati</taxon>
        <taxon>Pseudomonadota</taxon>
        <taxon>Gammaproteobacteria</taxon>
        <taxon>Alteromonadales</taxon>
        <taxon>Pseudoalteromonadaceae</taxon>
        <taxon>Pseudoalteromonas</taxon>
    </lineage>
</organism>
<gene>
    <name evidence="1" type="primary">cat</name>
    <name evidence="1" type="ORF">PCIT_a3175</name>
</gene>
<reference evidence="1" key="2">
    <citation type="submission" date="2015-03" db="EMBL/GenBank/DDBJ databases">
        <title>Genome sequence of Pseudoalteromonas citrea.</title>
        <authorList>
            <person name="Xie B.-B."/>
            <person name="Rong J.-C."/>
            <person name="Qin Q.-L."/>
            <person name="Zhang Y.-Z."/>
        </authorList>
    </citation>
    <scope>NUCLEOTIDE SEQUENCE</scope>
    <source>
        <strain evidence="1">DSM 8771</strain>
    </source>
</reference>
<dbReference type="Pfam" id="PF00302">
    <property type="entry name" value="CAT"/>
    <property type="match status" value="1"/>
</dbReference>
<proteinExistence type="predicted"/>
<dbReference type="InterPro" id="IPR023213">
    <property type="entry name" value="CAT-like_dom_sf"/>
</dbReference>
<dbReference type="RefSeq" id="WP_010364995.1">
    <property type="nucleotide sequence ID" value="NZ_AHBZ03000021.1"/>
</dbReference>
<dbReference type="PANTHER" id="PTHR38474:SF1">
    <property type="entry name" value="SLR0299 PROTEIN"/>
    <property type="match status" value="1"/>
</dbReference>
<name>A0AAD4AIE6_9GAMM</name>
<reference evidence="1" key="1">
    <citation type="journal article" date="2012" name="J. Bacteriol.">
        <title>Genome sequences of type strains of seven species of the marine bacterium Pseudoalteromonas.</title>
        <authorList>
            <person name="Xie B.B."/>
            <person name="Shu Y.L."/>
            <person name="Qin Q.L."/>
            <person name="Rong J.C."/>
            <person name="Zhang X.Y."/>
            <person name="Chen X.L."/>
            <person name="Shi M."/>
            <person name="He H.L."/>
            <person name="Zhou B.C."/>
            <person name="Zhang Y.Z."/>
        </authorList>
    </citation>
    <scope>NUCLEOTIDE SEQUENCE</scope>
    <source>
        <strain evidence="1">DSM 8771</strain>
    </source>
</reference>
<comment type="caution">
    <text evidence="1">The sequence shown here is derived from an EMBL/GenBank/DDBJ whole genome shotgun (WGS) entry which is preliminary data.</text>
</comment>
<evidence type="ECO:0000313" key="1">
    <source>
        <dbReference type="EMBL" id="KAF7770190.1"/>
    </source>
</evidence>
<dbReference type="PANTHER" id="PTHR38474">
    <property type="entry name" value="SLR0299 PROTEIN"/>
    <property type="match status" value="1"/>
</dbReference>
<dbReference type="Gene3D" id="3.30.559.10">
    <property type="entry name" value="Chloramphenicol acetyltransferase-like domain"/>
    <property type="match status" value="1"/>
</dbReference>
<dbReference type="Proteomes" id="UP000016487">
    <property type="component" value="Unassembled WGS sequence"/>
</dbReference>
<evidence type="ECO:0000313" key="2">
    <source>
        <dbReference type="Proteomes" id="UP000016487"/>
    </source>
</evidence>
<dbReference type="SUPFAM" id="SSF52777">
    <property type="entry name" value="CoA-dependent acyltransferases"/>
    <property type="match status" value="1"/>
</dbReference>
<dbReference type="GO" id="GO:0008811">
    <property type="term" value="F:chloramphenicol O-acetyltransferase activity"/>
    <property type="evidence" value="ECO:0007669"/>
    <property type="project" value="InterPro"/>
</dbReference>
<protein>
    <submittedName>
        <fullName evidence="1">Chloramphenicol O-acetyltransferase</fullName>
    </submittedName>
</protein>
<sequence>MKVINRTTWPRAAHFEFYKDFSQPYFNVTVDLQVGKLYDFAKKHKVSFTYCYLYCLSQAVSAYEPIRYRIRQNDIVVTEQVTLSTVFLKADDTFRFVPLSYHSELSAFTHHADVSKGTHLQLPLLNELFLSRAQELNQIYVSILPWFKFTSFSHAFCSNTQEQGIPKFVFGKFEQKAGTIPLNIEVHHGLMDGLHVAKFITQIEKQVLKLCTI</sequence>